<dbReference type="EMBL" id="ML143490">
    <property type="protein sequence ID" value="TBU24000.1"/>
    <property type="molecule type" value="Genomic_DNA"/>
</dbReference>
<proteinExistence type="predicted"/>
<protein>
    <submittedName>
        <fullName evidence="2">Uncharacterized protein</fullName>
    </submittedName>
</protein>
<evidence type="ECO:0000256" key="1">
    <source>
        <dbReference type="SAM" id="MobiDB-lite"/>
    </source>
</evidence>
<name>A0A4Q9MA03_9APHY</name>
<feature type="region of interest" description="Disordered" evidence="1">
    <location>
        <begin position="1"/>
        <end position="25"/>
    </location>
</feature>
<feature type="region of interest" description="Disordered" evidence="1">
    <location>
        <begin position="57"/>
        <end position="84"/>
    </location>
</feature>
<dbReference type="AlphaFoldDB" id="A0A4Q9MA03"/>
<accession>A0A4Q9MA03</accession>
<sequence length="226" mass="24777">MVGVSRTLPPQLLARPTRRPSRRVFPTSTYHVPRSVVICGTASVLLLVTRMPCPGVSRTTSTPKWPETCGEQRSHAGPSVRARSPARSAGFRLPVQCDDRELMKRTPCGKLYFWYVGVCCGLPTSLRAPASACRRTCAESPRCTTRAQVNGPFGVARIHPLMARVVIRASVVVAKSARVLTRETSTVLSHGPRHGIESSGQGEWFRTRLPLRAYRRPADPNPPLSA</sequence>
<dbReference type="Proteomes" id="UP000292957">
    <property type="component" value="Unassembled WGS sequence"/>
</dbReference>
<gene>
    <name evidence="2" type="ORF">BD311DRAFT_44923</name>
</gene>
<organism evidence="2">
    <name type="scientific">Dichomitus squalens</name>
    <dbReference type="NCBI Taxonomy" id="114155"/>
    <lineage>
        <taxon>Eukaryota</taxon>
        <taxon>Fungi</taxon>
        <taxon>Dikarya</taxon>
        <taxon>Basidiomycota</taxon>
        <taxon>Agaricomycotina</taxon>
        <taxon>Agaricomycetes</taxon>
        <taxon>Polyporales</taxon>
        <taxon>Polyporaceae</taxon>
        <taxon>Dichomitus</taxon>
    </lineage>
</organism>
<evidence type="ECO:0000313" key="2">
    <source>
        <dbReference type="EMBL" id="TBU24000.1"/>
    </source>
</evidence>
<reference evidence="2" key="1">
    <citation type="submission" date="2019-01" db="EMBL/GenBank/DDBJ databases">
        <title>Draft genome sequences of three monokaryotic isolates of the white-rot basidiomycete fungus Dichomitus squalens.</title>
        <authorList>
            <consortium name="DOE Joint Genome Institute"/>
            <person name="Lopez S.C."/>
            <person name="Andreopoulos B."/>
            <person name="Pangilinan J."/>
            <person name="Lipzen A."/>
            <person name="Riley R."/>
            <person name="Ahrendt S."/>
            <person name="Ng V."/>
            <person name="Barry K."/>
            <person name="Daum C."/>
            <person name="Grigoriev I.V."/>
            <person name="Hilden K.S."/>
            <person name="Makela M.R."/>
            <person name="de Vries R.P."/>
        </authorList>
    </citation>
    <scope>NUCLEOTIDE SEQUENCE [LARGE SCALE GENOMIC DNA]</scope>
    <source>
        <strain evidence="2">OM18370.1</strain>
    </source>
</reference>